<dbReference type="GO" id="GO:0052325">
    <property type="term" value="P:cell wall pectin biosynthetic process"/>
    <property type="evidence" value="ECO:0007669"/>
    <property type="project" value="TreeGrafter"/>
</dbReference>
<dbReference type="OrthoDB" id="540503at2759"/>
<comment type="similarity">
    <text evidence="1 2">Belongs to the glycosyltransferase 77 family.</text>
</comment>
<dbReference type="PANTHER" id="PTHR46936:SF1">
    <property type="entry name" value="ARABINOSYLTRANSFERASE XEG113"/>
    <property type="match status" value="1"/>
</dbReference>
<sequence>MTRLIPGAQQQKWSPVMVSLIISVSALILTLSLTFINSQHHLHHAVTEHSKAYKFHSDQESDWQNVYSIALRCKGREEFIQTLKLEGYLVSTSTSNPVPIEDLEFDEAFAQDVADPNRKDLTVILPSPPPPSPVKVTELRGNLSGSGVIGGGGGDRAQKDDYGEIANVYEQGPRDVIPEEDRSMSGKKEKGERSGGSPTTQGLGGRGKDGAVFKVPPGADGGPPQMSAALARHYAVNNTVIVTWANYALWDFVKSWTVHVKKLGITNIMVGAMDLEIGRALVASGINSFAMYESSSNHSGVGSNHLQWGGESFHKMGRQKISLAKLFLGCNLNLLLVDVDVVILRNVMQYFGRYPEADILVSSDHLRSTLQPGDEGLEKPAEAGSPMNIGIMYFRYSQRTVHFVDSWLDTINAKPDYWDQNAFNDMARAAWDPVGKVHPENPRVFKGYNDSLHIGVLPVAMFSGGHTYYVQRLYEVQNVQPYAVHCTFQYGANAGKRNRMREAMIFEDDEEYYTSDSYVLVDLKRVPNMGVKDFAALNYTQKKQYNVKGLHMQMESYLPGIGVSLLFNRSLIMPKLACYCDRFWTPLDNCRVPGADQERLPFMCPMDYVLDPIFMTDEASKMVVRWREHSFLENPRCPETVKGSKLTIYTSSKYKSVSERYIVQEGGTTLLLPSDLNSTQLSAALLPYSHYKVWHFHDVAATFKGFDDPVQQLEYQRRIDHLVPITQPDDA</sequence>
<organism evidence="5 6">
    <name type="scientific">Chlamydomonas eustigma</name>
    <dbReference type="NCBI Taxonomy" id="1157962"/>
    <lineage>
        <taxon>Eukaryota</taxon>
        <taxon>Viridiplantae</taxon>
        <taxon>Chlorophyta</taxon>
        <taxon>core chlorophytes</taxon>
        <taxon>Chlorophyceae</taxon>
        <taxon>CS clade</taxon>
        <taxon>Chlamydomonadales</taxon>
        <taxon>Chlamydomonadaceae</taxon>
        <taxon>Chlamydomonas</taxon>
    </lineage>
</organism>
<keyword evidence="2" id="KW-1133">Transmembrane helix</keyword>
<accession>A0A250X5E6</accession>
<dbReference type="InterPro" id="IPR029044">
    <property type="entry name" value="Nucleotide-diphossugar_trans"/>
</dbReference>
<dbReference type="GO" id="GO:0052636">
    <property type="term" value="F:arabinosyltransferase activity"/>
    <property type="evidence" value="ECO:0007669"/>
    <property type="project" value="TreeGrafter"/>
</dbReference>
<dbReference type="InterPro" id="IPR053250">
    <property type="entry name" value="Glycosyltransferase_77"/>
</dbReference>
<dbReference type="AlphaFoldDB" id="A0A250X5E6"/>
<evidence type="ECO:0000256" key="3">
    <source>
        <dbReference type="SAM" id="MobiDB-lite"/>
    </source>
</evidence>
<evidence type="ECO:0000256" key="2">
    <source>
        <dbReference type="RuleBase" id="RU363055"/>
    </source>
</evidence>
<evidence type="ECO:0000256" key="1">
    <source>
        <dbReference type="ARBA" id="ARBA00007033"/>
    </source>
</evidence>
<feature type="compositionally biased region" description="Basic and acidic residues" evidence="3">
    <location>
        <begin position="172"/>
        <end position="193"/>
    </location>
</feature>
<gene>
    <name evidence="5" type="ORF">CEUSTIGMA_g5730.t1</name>
</gene>
<evidence type="ECO:0000313" key="5">
    <source>
        <dbReference type="EMBL" id="GAX78288.1"/>
    </source>
</evidence>
<reference evidence="5 6" key="1">
    <citation type="submission" date="2017-08" db="EMBL/GenBank/DDBJ databases">
        <title>Acidophilic green algal genome provides insights into adaptation to an acidic environment.</title>
        <authorList>
            <person name="Hirooka S."/>
            <person name="Hirose Y."/>
            <person name="Kanesaki Y."/>
            <person name="Higuchi S."/>
            <person name="Fujiwara T."/>
            <person name="Onuma R."/>
            <person name="Era A."/>
            <person name="Ohbayashi R."/>
            <person name="Uzuka A."/>
            <person name="Nozaki H."/>
            <person name="Yoshikawa H."/>
            <person name="Miyagishima S.Y."/>
        </authorList>
    </citation>
    <scope>NUCLEOTIDE SEQUENCE [LARGE SCALE GENOMIC DNA]</scope>
    <source>
        <strain evidence="5 6">NIES-2499</strain>
    </source>
</reference>
<keyword evidence="2" id="KW-0961">Cell wall biogenesis/degradation</keyword>
<dbReference type="Proteomes" id="UP000232323">
    <property type="component" value="Unassembled WGS sequence"/>
</dbReference>
<keyword evidence="2" id="KW-0333">Golgi apparatus</keyword>
<keyword evidence="2" id="KW-0472">Membrane</keyword>
<dbReference type="InterPro" id="IPR005069">
    <property type="entry name" value="Nucl-diP-sugar_transferase"/>
</dbReference>
<proteinExistence type="inferred from homology"/>
<name>A0A250X5E6_9CHLO</name>
<keyword evidence="2" id="KW-0808">Transferase</keyword>
<keyword evidence="2" id="KW-0812">Transmembrane</keyword>
<feature type="transmembrane region" description="Helical" evidence="2">
    <location>
        <begin position="12"/>
        <end position="36"/>
    </location>
</feature>
<keyword evidence="2" id="KW-0328">Glycosyltransferase</keyword>
<protein>
    <recommendedName>
        <fullName evidence="2">Glycosyltransferase</fullName>
        <ecNumber evidence="2">2.4.2.-</ecNumber>
    </recommendedName>
</protein>
<dbReference type="SUPFAM" id="SSF53448">
    <property type="entry name" value="Nucleotide-diphospho-sugar transferases"/>
    <property type="match status" value="1"/>
</dbReference>
<dbReference type="STRING" id="1157962.A0A250X5E6"/>
<dbReference type="Pfam" id="PF03407">
    <property type="entry name" value="Nucleotid_trans"/>
    <property type="match status" value="1"/>
</dbReference>
<feature type="domain" description="Nucleotide-diphospho-sugar transferase" evidence="4">
    <location>
        <begin position="265"/>
        <end position="500"/>
    </location>
</feature>
<keyword evidence="2" id="KW-0735">Signal-anchor</keyword>
<dbReference type="PANTHER" id="PTHR46936">
    <property type="entry name" value="ARABINOSYLTRANSFERASE XEG113"/>
    <property type="match status" value="1"/>
</dbReference>
<evidence type="ECO:0000259" key="4">
    <source>
        <dbReference type="Pfam" id="PF03407"/>
    </source>
</evidence>
<feature type="region of interest" description="Disordered" evidence="3">
    <location>
        <begin position="172"/>
        <end position="208"/>
    </location>
</feature>
<dbReference type="EMBL" id="BEGY01000031">
    <property type="protein sequence ID" value="GAX78288.1"/>
    <property type="molecule type" value="Genomic_DNA"/>
</dbReference>
<comment type="caution">
    <text evidence="5">The sequence shown here is derived from an EMBL/GenBank/DDBJ whole genome shotgun (WGS) entry which is preliminary data.</text>
</comment>
<comment type="subcellular location">
    <subcellularLocation>
        <location evidence="2">Golgi apparatus membrane</location>
        <topology evidence="2">Single-pass type II membrane protein</topology>
    </subcellularLocation>
</comment>
<dbReference type="EC" id="2.4.2.-" evidence="2"/>
<dbReference type="GO" id="GO:0000139">
    <property type="term" value="C:Golgi membrane"/>
    <property type="evidence" value="ECO:0007669"/>
    <property type="project" value="UniProtKB-SubCell"/>
</dbReference>
<evidence type="ECO:0000313" key="6">
    <source>
        <dbReference type="Proteomes" id="UP000232323"/>
    </source>
</evidence>
<keyword evidence="6" id="KW-1185">Reference proteome</keyword>